<comment type="subcellular location">
    <subcellularLocation>
        <location evidence="1">Membrane</location>
        <topology evidence="1">Multi-pass membrane protein</topology>
    </subcellularLocation>
</comment>
<evidence type="ECO:0000313" key="6">
    <source>
        <dbReference type="EMBL" id="CAB3820451.1"/>
    </source>
</evidence>
<protein>
    <submittedName>
        <fullName evidence="6">Anhydromuropeptide permease</fullName>
    </submittedName>
</protein>
<dbReference type="GO" id="GO:0022857">
    <property type="term" value="F:transmembrane transporter activity"/>
    <property type="evidence" value="ECO:0007669"/>
    <property type="project" value="InterPro"/>
</dbReference>
<keyword evidence="5" id="KW-0472">Membrane</keyword>
<dbReference type="PANTHER" id="PTHR12778">
    <property type="entry name" value="SOLUTE CARRIER FAMILY 33 ACETYL-COA TRANSPORTER -RELATED"/>
    <property type="match status" value="1"/>
</dbReference>
<dbReference type="RefSeq" id="WP_100507140.1">
    <property type="nucleotide sequence ID" value="NZ_CADILE010000001.1"/>
</dbReference>
<evidence type="ECO:0000256" key="2">
    <source>
        <dbReference type="ARBA" id="ARBA00022448"/>
    </source>
</evidence>
<sequence>MRPDVPARLPTAQVIAAIGGICMAQSLVSGIAFQGVPALLRDGGAPLDQIGLANLAFLPWALKFLWSPWIERYRLPAGQAERRTRRIVLPGQWLLAALLFLLAGLGQPSMPVLLAILGLISLTAATVDIAGDAFAVEQLAENRRGWGNATQVGSSYLGMFLGAGLFVILAGSHGWRVAAATMGGLVLLLTLPFALVREPARTAQPSAHRPSLAHALGRPDVRLGLVITIVFQAGSRLAYGMTPLLLLDRGVPLASVGWINGAGAVVAGLAGTLLGALILQRLAAARAVVVALALQTVALVLFLAAVLASSWLPHAGPHWLVALALLKAATAATGFVALYAFLMGRASPAQAGVDFTLFQCADAMIATIGGVAAGWLAQHWGYGISFGAAAAFGSAGLLALPTLMRRLAPPFSPENEHV</sequence>
<dbReference type="Proteomes" id="UP000494122">
    <property type="component" value="Unassembled WGS sequence"/>
</dbReference>
<dbReference type="InterPro" id="IPR036259">
    <property type="entry name" value="MFS_trans_sf"/>
</dbReference>
<dbReference type="EMBL" id="CADILE010000001">
    <property type="protein sequence ID" value="CAB3820451.1"/>
    <property type="molecule type" value="Genomic_DNA"/>
</dbReference>
<name>A0A2M9H496_9BURK</name>
<evidence type="ECO:0000256" key="4">
    <source>
        <dbReference type="ARBA" id="ARBA00022989"/>
    </source>
</evidence>
<dbReference type="Gene3D" id="1.20.1250.20">
    <property type="entry name" value="MFS general substrate transporter like domains"/>
    <property type="match status" value="1"/>
</dbReference>
<dbReference type="SUPFAM" id="SSF103473">
    <property type="entry name" value="MFS general substrate transporter"/>
    <property type="match status" value="1"/>
</dbReference>
<evidence type="ECO:0000256" key="3">
    <source>
        <dbReference type="ARBA" id="ARBA00022692"/>
    </source>
</evidence>
<reference evidence="6 7" key="1">
    <citation type="submission" date="2020-04" db="EMBL/GenBank/DDBJ databases">
        <authorList>
            <person name="De Canck E."/>
        </authorList>
    </citation>
    <scope>NUCLEOTIDE SEQUENCE [LARGE SCALE GENOMIC DNA]</scope>
    <source>
        <strain evidence="6 7">LMG 3328</strain>
    </source>
</reference>
<dbReference type="InterPro" id="IPR004752">
    <property type="entry name" value="AmpG_permease/AT-1"/>
</dbReference>
<accession>A0A2M9H496</accession>
<keyword evidence="3" id="KW-0812">Transmembrane</keyword>
<evidence type="ECO:0000256" key="5">
    <source>
        <dbReference type="ARBA" id="ARBA00023136"/>
    </source>
</evidence>
<proteinExistence type="predicted"/>
<keyword evidence="2" id="KW-0813">Transport</keyword>
<keyword evidence="4" id="KW-1133">Transmembrane helix</keyword>
<dbReference type="PANTHER" id="PTHR12778:SF10">
    <property type="entry name" value="MAJOR FACILITATOR SUPERFAMILY DOMAIN-CONTAINING PROTEIN 3"/>
    <property type="match status" value="1"/>
</dbReference>
<dbReference type="AlphaFoldDB" id="A0A2M9H496"/>
<gene>
    <name evidence="6" type="primary">ampG_1</name>
    <name evidence="6" type="ORF">LMG3328_00230</name>
</gene>
<dbReference type="InterPro" id="IPR011701">
    <property type="entry name" value="MFS"/>
</dbReference>
<evidence type="ECO:0000313" key="7">
    <source>
        <dbReference type="Proteomes" id="UP000494122"/>
    </source>
</evidence>
<organism evidence="6 7">
    <name type="scientific">Achromobacter ruhlandii</name>
    <dbReference type="NCBI Taxonomy" id="72557"/>
    <lineage>
        <taxon>Bacteria</taxon>
        <taxon>Pseudomonadati</taxon>
        <taxon>Pseudomonadota</taxon>
        <taxon>Betaproteobacteria</taxon>
        <taxon>Burkholderiales</taxon>
        <taxon>Alcaligenaceae</taxon>
        <taxon>Achromobacter</taxon>
    </lineage>
</organism>
<dbReference type="Pfam" id="PF07690">
    <property type="entry name" value="MFS_1"/>
    <property type="match status" value="1"/>
</dbReference>
<dbReference type="GO" id="GO:0016020">
    <property type="term" value="C:membrane"/>
    <property type="evidence" value="ECO:0007669"/>
    <property type="project" value="UniProtKB-SubCell"/>
</dbReference>
<evidence type="ECO:0000256" key="1">
    <source>
        <dbReference type="ARBA" id="ARBA00004141"/>
    </source>
</evidence>